<keyword evidence="2" id="KW-1185">Reference proteome</keyword>
<proteinExistence type="predicted"/>
<evidence type="ECO:0000313" key="1">
    <source>
        <dbReference type="EMBL" id="KAK2609333.1"/>
    </source>
</evidence>
<evidence type="ECO:0000313" key="2">
    <source>
        <dbReference type="Proteomes" id="UP001251528"/>
    </source>
</evidence>
<protein>
    <submittedName>
        <fullName evidence="1">Uncharacterized protein</fullName>
    </submittedName>
</protein>
<dbReference type="EMBL" id="JASWJB010000024">
    <property type="protein sequence ID" value="KAK2609333.1"/>
    <property type="molecule type" value="Genomic_DNA"/>
</dbReference>
<dbReference type="Proteomes" id="UP001251528">
    <property type="component" value="Unassembled WGS sequence"/>
</dbReference>
<dbReference type="PANTHER" id="PTHR47582:SF1">
    <property type="entry name" value="P450, PUTATIVE (EUROFUNG)-RELATED"/>
    <property type="match status" value="1"/>
</dbReference>
<gene>
    <name evidence="1" type="ORF">QQS21_002114</name>
</gene>
<dbReference type="InterPro" id="IPR053007">
    <property type="entry name" value="CYP450_monoxygenase_sec-met"/>
</dbReference>
<reference evidence="1" key="1">
    <citation type="submission" date="2023-06" db="EMBL/GenBank/DDBJ databases">
        <title>Conoideocrella luteorostrata (Hypocreales: Clavicipitaceae), a potential biocontrol fungus for elongate hemlock scale in United States Christmas tree production areas.</title>
        <authorList>
            <person name="Barrett H."/>
            <person name="Lovett B."/>
            <person name="Macias A.M."/>
            <person name="Stajich J.E."/>
            <person name="Kasson M.T."/>
        </authorList>
    </citation>
    <scope>NUCLEOTIDE SEQUENCE</scope>
    <source>
        <strain evidence="1">ARSEF 14590</strain>
    </source>
</reference>
<comment type="caution">
    <text evidence="1">The sequence shown here is derived from an EMBL/GenBank/DDBJ whole genome shotgun (WGS) entry which is preliminary data.</text>
</comment>
<dbReference type="PANTHER" id="PTHR47582">
    <property type="entry name" value="P450, PUTATIVE (EUROFUNG)-RELATED"/>
    <property type="match status" value="1"/>
</dbReference>
<dbReference type="AlphaFoldDB" id="A0AAJ0FXL2"/>
<name>A0AAJ0FXL2_9HYPO</name>
<sequence length="142" mass="16163">MAPGKDLDTISRRAVEVVSAEMESLRLQGSPINTGLWGWSRQIMVAATTEAVWGPQNPYRDSVIAEAWQTFEKGFLSFVMFPFAATLFPRLYQARELVAAAMIEYMQNRGFETASGLVRKRYEHHRELFDMGLLNAAWRQSS</sequence>
<accession>A0AAJ0FXL2</accession>
<organism evidence="1 2">
    <name type="scientific">Conoideocrella luteorostrata</name>
    <dbReference type="NCBI Taxonomy" id="1105319"/>
    <lineage>
        <taxon>Eukaryota</taxon>
        <taxon>Fungi</taxon>
        <taxon>Dikarya</taxon>
        <taxon>Ascomycota</taxon>
        <taxon>Pezizomycotina</taxon>
        <taxon>Sordariomycetes</taxon>
        <taxon>Hypocreomycetidae</taxon>
        <taxon>Hypocreales</taxon>
        <taxon>Clavicipitaceae</taxon>
        <taxon>Conoideocrella</taxon>
    </lineage>
</organism>